<dbReference type="InterPro" id="IPR027417">
    <property type="entry name" value="P-loop_NTPase"/>
</dbReference>
<proteinExistence type="predicted"/>
<accession>A0A444HD49</accession>
<reference evidence="1 2" key="1">
    <citation type="submission" date="2019-01" db="EMBL/GenBank/DDBJ databases">
        <title>Flavobacterium sp. nov.,isolated from freshwater.</title>
        <authorList>
            <person name="Zhang R."/>
            <person name="Du Z.-J."/>
        </authorList>
    </citation>
    <scope>NUCLEOTIDE SEQUENCE [LARGE SCALE GENOMIC DNA]</scope>
    <source>
        <strain evidence="1 2">1E403</strain>
    </source>
</reference>
<gene>
    <name evidence="1" type="ORF">EPI11_03010</name>
</gene>
<protein>
    <submittedName>
        <fullName evidence="1">Uncharacterized protein</fullName>
    </submittedName>
</protein>
<dbReference type="InterPro" id="IPR056955">
    <property type="entry name" value="ORC-CDC6-like"/>
</dbReference>
<name>A0A444HD49_9FLAO</name>
<dbReference type="EMBL" id="SBII01000002">
    <property type="protein sequence ID" value="RWX02202.1"/>
    <property type="molecule type" value="Genomic_DNA"/>
</dbReference>
<sequence length="602" mass="69925">MKNPFEVITPEGISAEILHDLFVDVFSDFYQVPKIGHTFLNGPRGSGKSMMFRYMMPNCQRIIKEADQITKYKEMRDLEYFSLYVPIKLTDINIKEFERFKNDANVFVNEHLLTSYVASKCFSELSELEDDLVSYKDEVKVLYNDSFLWYLDLAGFDIKPFKDLQLETTKSYFSQMMKIMDRAFIECKKYWVNLAINPNSDSFYNGALCNYLDFLYPLLKDIKKLSFMPQDKPIYLLIDDAGYLNLTQTQILNTWVSYRTSGELSLKISTQLDYKSFKTVANKTIDSPHDYSEVNIADIYTTPQNNYYKRVDEMVKKRIKKFLGKDILSESFFPVDKEQQEKIEALKSQIKLQFKDDDRTYAGGDASRRYATSEYFKSISGNSATYSYAGFDNLVSISSGIIRHFLEPASNMFSYGYNEDHNSEFISDTIQNRVINEYSRRFLEEEFVKIHEEYGDISSGERFSKADKLYNLIQGLGGIFKKIFMSNKSERVVFSVALNNLPDKELNEILELAVQYGYLHKSTIGNKQGTGRNKLYILSRTLAPYFKLDPTGFKGYRFMNSEQLKISLTNPTRFINETSRNFDAEIAESTLTLFDKSELESL</sequence>
<comment type="caution">
    <text evidence="1">The sequence shown here is derived from an EMBL/GenBank/DDBJ whole genome shotgun (WGS) entry which is preliminary data.</text>
</comment>
<dbReference type="RefSeq" id="WP_128388480.1">
    <property type="nucleotide sequence ID" value="NZ_SBII01000002.1"/>
</dbReference>
<evidence type="ECO:0000313" key="2">
    <source>
        <dbReference type="Proteomes" id="UP000287527"/>
    </source>
</evidence>
<evidence type="ECO:0000313" key="1">
    <source>
        <dbReference type="EMBL" id="RWX02202.1"/>
    </source>
</evidence>
<dbReference type="OrthoDB" id="8432819at2"/>
<dbReference type="SUPFAM" id="SSF52540">
    <property type="entry name" value="P-loop containing nucleoside triphosphate hydrolases"/>
    <property type="match status" value="1"/>
</dbReference>
<keyword evidence="2" id="KW-1185">Reference proteome</keyword>
<dbReference type="Pfam" id="PF24389">
    <property type="entry name" value="ORC-CDC6-like"/>
    <property type="match status" value="1"/>
</dbReference>
<dbReference type="AlphaFoldDB" id="A0A444HD49"/>
<organism evidence="1 2">
    <name type="scientific">Flavobacterium cerinum</name>
    <dbReference type="NCBI Taxonomy" id="2502784"/>
    <lineage>
        <taxon>Bacteria</taxon>
        <taxon>Pseudomonadati</taxon>
        <taxon>Bacteroidota</taxon>
        <taxon>Flavobacteriia</taxon>
        <taxon>Flavobacteriales</taxon>
        <taxon>Flavobacteriaceae</taxon>
        <taxon>Flavobacterium</taxon>
    </lineage>
</organism>
<dbReference type="Proteomes" id="UP000287527">
    <property type="component" value="Unassembled WGS sequence"/>
</dbReference>